<reference evidence="2 3" key="1">
    <citation type="submission" date="2018-12" db="EMBL/GenBank/DDBJ databases">
        <title>Venturia inaequalis Genome Resource.</title>
        <authorList>
            <person name="Lichtner F.J."/>
        </authorList>
    </citation>
    <scope>NUCLEOTIDE SEQUENCE [LARGE SCALE GENOMIC DNA]</scope>
    <source>
        <strain evidence="2 3">120213</strain>
    </source>
</reference>
<evidence type="ECO:0008006" key="4">
    <source>
        <dbReference type="Google" id="ProtNLM"/>
    </source>
</evidence>
<feature type="chain" id="PRO_5034472419" description="Extracellular membrane protein CFEM domain-containing protein" evidence="1">
    <location>
        <begin position="21"/>
        <end position="120"/>
    </location>
</feature>
<protein>
    <recommendedName>
        <fullName evidence="4">Extracellular membrane protein CFEM domain-containing protein</fullName>
    </recommendedName>
</protein>
<accession>A0A8H3UB30</accession>
<proteinExistence type="predicted"/>
<evidence type="ECO:0000313" key="2">
    <source>
        <dbReference type="EMBL" id="KAE9966276.1"/>
    </source>
</evidence>
<feature type="signal peptide" evidence="1">
    <location>
        <begin position="1"/>
        <end position="20"/>
    </location>
</feature>
<sequence>MRAALLSIPLLFLLHGTALANPSHLALRANPDPGTVKCDANYCACAISTPADLIDITCEPDRETCYKNDCLADCKECTGILDLKCVLNFLLGRWIEKQCAAECDKKIVPPAPRYSDCVPR</sequence>
<dbReference type="AlphaFoldDB" id="A0A8H3UB30"/>
<comment type="caution">
    <text evidence="2">The sequence shown here is derived from an EMBL/GenBank/DDBJ whole genome shotgun (WGS) entry which is preliminary data.</text>
</comment>
<organism evidence="2 3">
    <name type="scientific">Venturia inaequalis</name>
    <name type="common">Apple scab fungus</name>
    <dbReference type="NCBI Taxonomy" id="5025"/>
    <lineage>
        <taxon>Eukaryota</taxon>
        <taxon>Fungi</taxon>
        <taxon>Dikarya</taxon>
        <taxon>Ascomycota</taxon>
        <taxon>Pezizomycotina</taxon>
        <taxon>Dothideomycetes</taxon>
        <taxon>Pleosporomycetidae</taxon>
        <taxon>Venturiales</taxon>
        <taxon>Venturiaceae</taxon>
        <taxon>Venturia</taxon>
    </lineage>
</organism>
<keyword evidence="1" id="KW-0732">Signal</keyword>
<name>A0A8H3UB30_VENIN</name>
<evidence type="ECO:0000313" key="3">
    <source>
        <dbReference type="Proteomes" id="UP000447873"/>
    </source>
</evidence>
<dbReference type="EMBL" id="WNWS01000529">
    <property type="protein sequence ID" value="KAE9966276.1"/>
    <property type="molecule type" value="Genomic_DNA"/>
</dbReference>
<evidence type="ECO:0000256" key="1">
    <source>
        <dbReference type="SAM" id="SignalP"/>
    </source>
</evidence>
<dbReference type="Proteomes" id="UP000447873">
    <property type="component" value="Unassembled WGS sequence"/>
</dbReference>
<gene>
    <name evidence="2" type="ORF">EG328_009032</name>
</gene>